<dbReference type="Proteomes" id="UP000478183">
    <property type="component" value="Unassembled WGS sequence"/>
</dbReference>
<dbReference type="AlphaFoldDB" id="A0A6L6JFH6"/>
<proteinExistence type="predicted"/>
<dbReference type="EMBL" id="WMIE01000023">
    <property type="protein sequence ID" value="MTH79918.1"/>
    <property type="molecule type" value="Genomic_DNA"/>
</dbReference>
<comment type="caution">
    <text evidence="1">The sequence shown here is derived from an EMBL/GenBank/DDBJ whole genome shotgun (WGS) entry which is preliminary data.</text>
</comment>
<accession>A0A6L6JFH6</accession>
<dbReference type="OrthoDB" id="7776634at2"/>
<protein>
    <submittedName>
        <fullName evidence="1">Uncharacterized protein</fullName>
    </submittedName>
</protein>
<evidence type="ECO:0000313" key="1">
    <source>
        <dbReference type="EMBL" id="MTH79918.1"/>
    </source>
</evidence>
<name>A0A6L6JFH6_9RHOB</name>
<keyword evidence="2" id="KW-1185">Reference proteome</keyword>
<gene>
    <name evidence="1" type="ORF">GL286_19605</name>
</gene>
<dbReference type="RefSeq" id="WP_155097269.1">
    <property type="nucleotide sequence ID" value="NZ_WMIE01000023.1"/>
</dbReference>
<sequence>MPQPATLFLSNIEPVLGSVEPTPTGYTFALERMILPEGEMPRDNVASLVVEGSPEQRVHLENVNVARVEEQSNMDLFRGRIILRSENAPQP</sequence>
<reference evidence="1 2" key="1">
    <citation type="submission" date="2019-11" db="EMBL/GenBank/DDBJ databases">
        <authorList>
            <person name="Dong K."/>
        </authorList>
    </citation>
    <scope>NUCLEOTIDE SEQUENCE [LARGE SCALE GENOMIC DNA]</scope>
    <source>
        <strain evidence="1 2">NBRC 111993</strain>
    </source>
</reference>
<organism evidence="1 2">
    <name type="scientific">Paracoccus aestuariivivens</name>
    <dbReference type="NCBI Taxonomy" id="1820333"/>
    <lineage>
        <taxon>Bacteria</taxon>
        <taxon>Pseudomonadati</taxon>
        <taxon>Pseudomonadota</taxon>
        <taxon>Alphaproteobacteria</taxon>
        <taxon>Rhodobacterales</taxon>
        <taxon>Paracoccaceae</taxon>
        <taxon>Paracoccus</taxon>
    </lineage>
</organism>
<evidence type="ECO:0000313" key="2">
    <source>
        <dbReference type="Proteomes" id="UP000478183"/>
    </source>
</evidence>